<evidence type="ECO:0000313" key="2">
    <source>
        <dbReference type="EMBL" id="ROT40056.1"/>
    </source>
</evidence>
<feature type="compositionally biased region" description="Basic and acidic residues" evidence="1">
    <location>
        <begin position="65"/>
        <end position="77"/>
    </location>
</feature>
<dbReference type="EMBL" id="ML119053">
    <property type="protein sequence ID" value="ROT40056.1"/>
    <property type="molecule type" value="Genomic_DNA"/>
</dbReference>
<evidence type="ECO:0000313" key="3">
    <source>
        <dbReference type="Proteomes" id="UP000272025"/>
    </source>
</evidence>
<keyword evidence="3" id="KW-1185">Reference proteome</keyword>
<feature type="region of interest" description="Disordered" evidence="1">
    <location>
        <begin position="128"/>
        <end position="156"/>
    </location>
</feature>
<dbReference type="Proteomes" id="UP000272025">
    <property type="component" value="Unassembled WGS sequence"/>
</dbReference>
<accession>A0A3N2Q046</accession>
<dbReference type="RefSeq" id="XP_028467862.1">
    <property type="nucleotide sequence ID" value="XM_028614106.1"/>
</dbReference>
<organism evidence="2 3">
    <name type="scientific">Sodiomyces alkalinus (strain CBS 110278 / VKM F-3762 / F11)</name>
    <name type="common">Alkaliphilic filamentous fungus</name>
    <dbReference type="NCBI Taxonomy" id="1314773"/>
    <lineage>
        <taxon>Eukaryota</taxon>
        <taxon>Fungi</taxon>
        <taxon>Dikarya</taxon>
        <taxon>Ascomycota</taxon>
        <taxon>Pezizomycotina</taxon>
        <taxon>Sordariomycetes</taxon>
        <taxon>Hypocreomycetidae</taxon>
        <taxon>Glomerellales</taxon>
        <taxon>Plectosphaerellaceae</taxon>
        <taxon>Sodiomyces</taxon>
    </lineage>
</organism>
<dbReference type="GeneID" id="39582584"/>
<reference evidence="2 3" key="1">
    <citation type="journal article" date="2018" name="Mol. Ecol.">
        <title>The obligate alkalophilic soda-lake fungus Sodiomyces alkalinus has shifted to a protein diet.</title>
        <authorList>
            <person name="Grum-Grzhimaylo A.A."/>
            <person name="Falkoski D.L."/>
            <person name="van den Heuvel J."/>
            <person name="Valero-Jimenez C.A."/>
            <person name="Min B."/>
            <person name="Choi I.G."/>
            <person name="Lipzen A."/>
            <person name="Daum C.G."/>
            <person name="Aanen D.K."/>
            <person name="Tsang A."/>
            <person name="Henrissat B."/>
            <person name="Bilanenko E.N."/>
            <person name="de Vries R.P."/>
            <person name="van Kan J.A.L."/>
            <person name="Grigoriev I.V."/>
            <person name="Debets A.J.M."/>
        </authorList>
    </citation>
    <scope>NUCLEOTIDE SEQUENCE [LARGE SCALE GENOMIC DNA]</scope>
    <source>
        <strain evidence="2 3">F11</strain>
    </source>
</reference>
<feature type="compositionally biased region" description="Polar residues" evidence="1">
    <location>
        <begin position="81"/>
        <end position="93"/>
    </location>
</feature>
<feature type="region of interest" description="Disordered" evidence="1">
    <location>
        <begin position="65"/>
        <end position="102"/>
    </location>
</feature>
<proteinExistence type="predicted"/>
<protein>
    <submittedName>
        <fullName evidence="2">Uncharacterized protein</fullName>
    </submittedName>
</protein>
<evidence type="ECO:0000256" key="1">
    <source>
        <dbReference type="SAM" id="MobiDB-lite"/>
    </source>
</evidence>
<gene>
    <name evidence="2" type="ORF">SODALDRAFT_358480</name>
</gene>
<sequence length="169" mass="18602">MKKKGSEAMKGCIFVLGTQSSLKLSETHVLPLKHEHHEWGQAQDVNTGQDAMGMSSKGVDVEYPARNDIMPPDRAEDTPNAMLSSDQNCPTSARRSKLENEDPVSNLREHCEAVPVFLRSEFHPRLGDWESSRSSPTLPAPQIKGPGAFPGSGSLMQRVAMRTTAYRGR</sequence>
<dbReference type="AlphaFoldDB" id="A0A3N2Q046"/>
<name>A0A3N2Q046_SODAK</name>